<dbReference type="AlphaFoldDB" id="E7A8Q4"/>
<dbReference type="Proteomes" id="UP000007934">
    <property type="component" value="Chromosome"/>
</dbReference>
<dbReference type="InterPro" id="IPR009488">
    <property type="entry name" value="DUF1104"/>
</dbReference>
<feature type="chain" id="PRO_5003217170" description="DUF1104 domain-containing protein" evidence="2">
    <location>
        <begin position="21"/>
        <end position="201"/>
    </location>
</feature>
<proteinExistence type="predicted"/>
<evidence type="ECO:0000313" key="4">
    <source>
        <dbReference type="Proteomes" id="UP000007934"/>
    </source>
</evidence>
<keyword evidence="2" id="KW-0732">Signal</keyword>
<name>E7A8Q4_HELFC</name>
<dbReference type="EMBL" id="FQ670179">
    <property type="protein sequence ID" value="CBY82391.1"/>
    <property type="molecule type" value="Genomic_DNA"/>
</dbReference>
<organism evidence="3 4">
    <name type="scientific">Helicobacter felis (strain ATCC 49179 / CCUG 28539 / NCTC 12436 / CS1)</name>
    <dbReference type="NCBI Taxonomy" id="936155"/>
    <lineage>
        <taxon>Bacteria</taxon>
        <taxon>Pseudomonadati</taxon>
        <taxon>Campylobacterota</taxon>
        <taxon>Epsilonproteobacteria</taxon>
        <taxon>Campylobacterales</taxon>
        <taxon>Helicobacteraceae</taxon>
        <taxon>Helicobacter</taxon>
    </lineage>
</organism>
<feature type="compositionally biased region" description="Basic and acidic residues" evidence="1">
    <location>
        <begin position="166"/>
        <end position="175"/>
    </location>
</feature>
<evidence type="ECO:0008006" key="5">
    <source>
        <dbReference type="Google" id="ProtNLM"/>
    </source>
</evidence>
<sequence>MRRFLGLVMMGALALGVAHAEDYSSLKTGEFLKLAGTLHNAEDVLDYQMEVAKRLKALKGKARTNFKIKLDRTYKANLARMSAKDFMALRKEVASALEEKKKDHSHDELLEMGLDVQVCKGKKRELLCAHKHTKKHGSKHHGHGAKHGHEGMKHENKGAAKQSAPKAEEHKEEASKPASAKAPAKTEEHKEVKQEGGEHHE</sequence>
<feature type="signal peptide" evidence="2">
    <location>
        <begin position="1"/>
        <end position="20"/>
    </location>
</feature>
<reference evidence="3 4" key="1">
    <citation type="journal article" date="2011" name="Genome Biol. Evol.">
        <title>Comparative whole genome sequence analysis of the carcinogenic bacterial model pathogen Helicobacter felis.</title>
        <authorList>
            <person name="Arnold I.C."/>
            <person name="Zigova Z."/>
            <person name="Holden M."/>
            <person name="Lawley T.D."/>
            <person name="Rad R."/>
            <person name="Dougan G."/>
            <person name="Falkow S."/>
            <person name="Bentley S.D."/>
            <person name="Muller A."/>
        </authorList>
    </citation>
    <scope>NUCLEOTIDE SEQUENCE [LARGE SCALE GENOMIC DNA]</scope>
    <source>
        <strain evidence="4">ATCC 49179 / CCUG 28539 / NCTC 12436 / CS1</strain>
    </source>
</reference>
<feature type="compositionally biased region" description="Basic and acidic residues" evidence="1">
    <location>
        <begin position="184"/>
        <end position="201"/>
    </location>
</feature>
<protein>
    <recommendedName>
        <fullName evidence="5">DUF1104 domain-containing protein</fullName>
    </recommendedName>
</protein>
<dbReference type="HOGENOM" id="CLU_118056_0_0_7"/>
<feature type="region of interest" description="Disordered" evidence="1">
    <location>
        <begin position="132"/>
        <end position="201"/>
    </location>
</feature>
<evidence type="ECO:0000313" key="3">
    <source>
        <dbReference type="EMBL" id="CBY82391.1"/>
    </source>
</evidence>
<dbReference type="InterPro" id="IPR038310">
    <property type="entry name" value="DUF1104_sf"/>
</dbReference>
<evidence type="ECO:0000256" key="1">
    <source>
        <dbReference type="SAM" id="MobiDB-lite"/>
    </source>
</evidence>
<accession>E7A8Q4</accession>
<feature type="compositionally biased region" description="Basic residues" evidence="1">
    <location>
        <begin position="132"/>
        <end position="146"/>
    </location>
</feature>
<dbReference type="GeneID" id="36134784"/>
<dbReference type="Gene3D" id="1.20.120.1430">
    <property type="entry name" value="HP0721 helical bundle"/>
    <property type="match status" value="1"/>
</dbReference>
<gene>
    <name evidence="3" type="ordered locus">Hfelis_03070</name>
</gene>
<feature type="compositionally biased region" description="Basic and acidic residues" evidence="1">
    <location>
        <begin position="147"/>
        <end position="158"/>
    </location>
</feature>
<dbReference type="RefSeq" id="WP_013468763.1">
    <property type="nucleotide sequence ID" value="NC_014810.2"/>
</dbReference>
<dbReference type="OrthoDB" id="5327257at2"/>
<evidence type="ECO:0000256" key="2">
    <source>
        <dbReference type="SAM" id="SignalP"/>
    </source>
</evidence>
<dbReference type="KEGG" id="hfe:HFELIS_03070"/>
<keyword evidence="4" id="KW-1185">Reference proteome</keyword>
<dbReference type="Pfam" id="PF06518">
    <property type="entry name" value="DUF1104"/>
    <property type="match status" value="1"/>
</dbReference>